<evidence type="ECO:0000313" key="2">
    <source>
        <dbReference type="Proteomes" id="UP001589898"/>
    </source>
</evidence>
<dbReference type="RefSeq" id="WP_189499472.1">
    <property type="nucleotide sequence ID" value="NZ_JBHLTF010000018.1"/>
</dbReference>
<dbReference type="Proteomes" id="UP001589898">
    <property type="component" value="Unassembled WGS sequence"/>
</dbReference>
<sequence length="116" mass="12215">MDATEYKATKGGPGVIRNDVLETILGVVSANDPTLASTVRDQLSSEPIELPAGHNQTPGSIWLRLALDDDLAEAVLDCLVDSEISAVGSDGSTNAAASYAAGLVDAWQYWMEHNEA</sequence>
<protein>
    <submittedName>
        <fullName evidence="1">Uncharacterized protein</fullName>
    </submittedName>
</protein>
<gene>
    <name evidence="1" type="ORF">ACFFFU_04815</name>
</gene>
<keyword evidence="2" id="KW-1185">Reference proteome</keyword>
<dbReference type="EMBL" id="JBHLTF010000018">
    <property type="protein sequence ID" value="MFC0717076.1"/>
    <property type="molecule type" value="Genomic_DNA"/>
</dbReference>
<proteinExistence type="predicted"/>
<name>A0ABV6SXX6_9GAMM</name>
<reference evidence="1 2" key="1">
    <citation type="submission" date="2024-09" db="EMBL/GenBank/DDBJ databases">
        <authorList>
            <person name="Sun Q."/>
            <person name="Mori K."/>
        </authorList>
    </citation>
    <scope>NUCLEOTIDE SEQUENCE [LARGE SCALE GENOMIC DNA]</scope>
    <source>
        <strain evidence="1 2">KCTC 52403</strain>
    </source>
</reference>
<comment type="caution">
    <text evidence="1">The sequence shown here is derived from an EMBL/GenBank/DDBJ whole genome shotgun (WGS) entry which is preliminary data.</text>
</comment>
<evidence type="ECO:0000313" key="1">
    <source>
        <dbReference type="EMBL" id="MFC0717076.1"/>
    </source>
</evidence>
<accession>A0ABV6SXX6</accession>
<organism evidence="1 2">
    <name type="scientific">Luteimonas padinae</name>
    <dbReference type="NCBI Taxonomy" id="1714359"/>
    <lineage>
        <taxon>Bacteria</taxon>
        <taxon>Pseudomonadati</taxon>
        <taxon>Pseudomonadota</taxon>
        <taxon>Gammaproteobacteria</taxon>
        <taxon>Lysobacterales</taxon>
        <taxon>Lysobacteraceae</taxon>
        <taxon>Luteimonas</taxon>
    </lineage>
</organism>